<dbReference type="OrthoDB" id="1600564at2759"/>
<reference evidence="3" key="1">
    <citation type="journal article" date="2020" name="Stud. Mycol.">
        <title>101 Dothideomycetes genomes: a test case for predicting lifestyles and emergence of pathogens.</title>
        <authorList>
            <person name="Haridas S."/>
            <person name="Albert R."/>
            <person name="Binder M."/>
            <person name="Bloem J."/>
            <person name="Labutti K."/>
            <person name="Salamov A."/>
            <person name="Andreopoulos B."/>
            <person name="Baker S."/>
            <person name="Barry K."/>
            <person name="Bills G."/>
            <person name="Bluhm B."/>
            <person name="Cannon C."/>
            <person name="Castanera R."/>
            <person name="Culley D."/>
            <person name="Daum C."/>
            <person name="Ezra D."/>
            <person name="Gonzalez J."/>
            <person name="Henrissat B."/>
            <person name="Kuo A."/>
            <person name="Liang C."/>
            <person name="Lipzen A."/>
            <person name="Lutzoni F."/>
            <person name="Magnuson J."/>
            <person name="Mondo S."/>
            <person name="Nolan M."/>
            <person name="Ohm R."/>
            <person name="Pangilinan J."/>
            <person name="Park H.-J."/>
            <person name="Ramirez L."/>
            <person name="Alfaro M."/>
            <person name="Sun H."/>
            <person name="Tritt A."/>
            <person name="Yoshinaga Y."/>
            <person name="Zwiers L.-H."/>
            <person name="Turgeon B."/>
            <person name="Goodwin S."/>
            <person name="Spatafora J."/>
            <person name="Crous P."/>
            <person name="Grigoriev I."/>
        </authorList>
    </citation>
    <scope>NUCLEOTIDE SEQUENCE</scope>
    <source>
        <strain evidence="3">CBS 116435</strain>
    </source>
</reference>
<proteinExistence type="predicted"/>
<dbReference type="CDD" id="cd01846">
    <property type="entry name" value="fatty_acyltransferase_like"/>
    <property type="match status" value="1"/>
</dbReference>
<evidence type="ECO:0000256" key="1">
    <source>
        <dbReference type="ARBA" id="ARBA00022801"/>
    </source>
</evidence>
<keyword evidence="2" id="KW-0732">Signal</keyword>
<sequence length="373" mass="41271">MTEISLLTLFVAIASALPGNLPAYRGPPHVPHGGGDGDGYSNWDLAEFKTLVSFGDSYTDDSRLKYFGANGGQAPPPGWDNPPNNASASGGYTWTDYVAWYTGAKRYNYAVSGAECSDEITPRYLESIGANFPTVKEYEVPAWIADTQVIEPDGTKFFSGEAESTVYSMWIGTNDLGQAALLTDSQVLGTNITTYIDCVYSQLKRIYDNGARYFVLQNVIPLQLTPLYATPANGGVVDDHYWPTKPANVTEVSYRMMEQVATTNAVYKYRTPFELLVAKEMPEARVAVMDMYQLILDIYNNPTEYLNGTAPANVTSYNNHCTADGSQCVQSTSPDSFLWYDELHPSEQTDRIIARNFVDVVHGESKYATYWSS</sequence>
<keyword evidence="1" id="KW-0378">Hydrolase</keyword>
<dbReference type="AlphaFoldDB" id="A0A9P4QGA4"/>
<dbReference type="InterPro" id="IPR036514">
    <property type="entry name" value="SGNH_hydro_sf"/>
</dbReference>
<evidence type="ECO:0000256" key="2">
    <source>
        <dbReference type="SAM" id="SignalP"/>
    </source>
</evidence>
<feature type="signal peptide" evidence="2">
    <location>
        <begin position="1"/>
        <end position="16"/>
    </location>
</feature>
<name>A0A9P4QGA4_9PEZI</name>
<dbReference type="Gene3D" id="3.40.50.1110">
    <property type="entry name" value="SGNH hydrolase"/>
    <property type="match status" value="1"/>
</dbReference>
<gene>
    <name evidence="3" type="ORF">K431DRAFT_259698</name>
</gene>
<dbReference type="Proteomes" id="UP000799441">
    <property type="component" value="Unassembled WGS sequence"/>
</dbReference>
<evidence type="ECO:0000313" key="4">
    <source>
        <dbReference type="Proteomes" id="UP000799441"/>
    </source>
</evidence>
<dbReference type="SUPFAM" id="SSF52266">
    <property type="entry name" value="SGNH hydrolase"/>
    <property type="match status" value="1"/>
</dbReference>
<evidence type="ECO:0000313" key="3">
    <source>
        <dbReference type="EMBL" id="KAF2725904.1"/>
    </source>
</evidence>
<feature type="chain" id="PRO_5040271293" evidence="2">
    <location>
        <begin position="17"/>
        <end position="373"/>
    </location>
</feature>
<keyword evidence="4" id="KW-1185">Reference proteome</keyword>
<dbReference type="PANTHER" id="PTHR45648">
    <property type="entry name" value="GDSL LIPASE/ACYLHYDROLASE FAMILY PROTEIN (AFU_ORTHOLOGUE AFUA_4G14700)"/>
    <property type="match status" value="1"/>
</dbReference>
<comment type="caution">
    <text evidence="3">The sequence shown here is derived from an EMBL/GenBank/DDBJ whole genome shotgun (WGS) entry which is preliminary data.</text>
</comment>
<organism evidence="3 4">
    <name type="scientific">Polychaeton citri CBS 116435</name>
    <dbReference type="NCBI Taxonomy" id="1314669"/>
    <lineage>
        <taxon>Eukaryota</taxon>
        <taxon>Fungi</taxon>
        <taxon>Dikarya</taxon>
        <taxon>Ascomycota</taxon>
        <taxon>Pezizomycotina</taxon>
        <taxon>Dothideomycetes</taxon>
        <taxon>Dothideomycetidae</taxon>
        <taxon>Capnodiales</taxon>
        <taxon>Capnodiaceae</taxon>
        <taxon>Polychaeton</taxon>
    </lineage>
</organism>
<dbReference type="PANTHER" id="PTHR45648:SF22">
    <property type="entry name" value="GDSL LIPASE_ACYLHYDROLASE FAMILY PROTEIN (AFU_ORTHOLOGUE AFUA_4G14700)"/>
    <property type="match status" value="1"/>
</dbReference>
<accession>A0A9P4QGA4</accession>
<dbReference type="InterPro" id="IPR001087">
    <property type="entry name" value="GDSL"/>
</dbReference>
<protein>
    <submittedName>
        <fullName evidence="3">Carbohydrate esterase family 16 protein</fullName>
    </submittedName>
</protein>
<dbReference type="Pfam" id="PF00657">
    <property type="entry name" value="Lipase_GDSL"/>
    <property type="match status" value="1"/>
</dbReference>
<dbReference type="InterPro" id="IPR051058">
    <property type="entry name" value="GDSL_Est/Lipase"/>
</dbReference>
<dbReference type="GO" id="GO:0016788">
    <property type="term" value="F:hydrolase activity, acting on ester bonds"/>
    <property type="evidence" value="ECO:0007669"/>
    <property type="project" value="InterPro"/>
</dbReference>
<dbReference type="EMBL" id="MU003766">
    <property type="protein sequence ID" value="KAF2725904.1"/>
    <property type="molecule type" value="Genomic_DNA"/>
</dbReference>